<dbReference type="Pfam" id="PF00005">
    <property type="entry name" value="ABC_tran"/>
    <property type="match status" value="1"/>
</dbReference>
<dbReference type="InterPro" id="IPR003439">
    <property type="entry name" value="ABC_transporter-like_ATP-bd"/>
</dbReference>
<dbReference type="InterPro" id="IPR027417">
    <property type="entry name" value="P-loop_NTPase"/>
</dbReference>
<reference evidence="2" key="1">
    <citation type="submission" date="2019-08" db="EMBL/GenBank/DDBJ databases">
        <authorList>
            <person name="Kucharzyk K."/>
            <person name="Murdoch R.W."/>
            <person name="Higgins S."/>
            <person name="Loffler F."/>
        </authorList>
    </citation>
    <scope>NUCLEOTIDE SEQUENCE</scope>
</reference>
<evidence type="ECO:0000259" key="1">
    <source>
        <dbReference type="Pfam" id="PF00005"/>
    </source>
</evidence>
<accession>A0A645G4X6</accession>
<dbReference type="PANTHER" id="PTHR42855:SF2">
    <property type="entry name" value="DRUG RESISTANCE ABC TRANSPORTER,ATP-BINDING PROTEIN"/>
    <property type="match status" value="1"/>
</dbReference>
<proteinExistence type="predicted"/>
<feature type="domain" description="ABC transporter" evidence="1">
    <location>
        <begin position="3"/>
        <end position="32"/>
    </location>
</feature>
<comment type="caution">
    <text evidence="2">The sequence shown here is derived from an EMBL/GenBank/DDBJ whole genome shotgun (WGS) entry which is preliminary data.</text>
</comment>
<dbReference type="AlphaFoldDB" id="A0A645G4X6"/>
<dbReference type="Gene3D" id="3.40.50.300">
    <property type="entry name" value="P-loop containing nucleotide triphosphate hydrolases"/>
    <property type="match status" value="1"/>
</dbReference>
<dbReference type="GO" id="GO:0005524">
    <property type="term" value="F:ATP binding"/>
    <property type="evidence" value="ECO:0007669"/>
    <property type="project" value="UniProtKB-KW"/>
</dbReference>
<dbReference type="InterPro" id="IPR051309">
    <property type="entry name" value="ABCF_ATPase"/>
</dbReference>
<dbReference type="GO" id="GO:0016887">
    <property type="term" value="F:ATP hydrolysis activity"/>
    <property type="evidence" value="ECO:0007669"/>
    <property type="project" value="InterPro"/>
</dbReference>
<dbReference type="EMBL" id="VSSQ01068883">
    <property type="protein sequence ID" value="MPN21012.1"/>
    <property type="molecule type" value="Genomic_DNA"/>
</dbReference>
<organism evidence="2">
    <name type="scientific">bioreactor metagenome</name>
    <dbReference type="NCBI Taxonomy" id="1076179"/>
    <lineage>
        <taxon>unclassified sequences</taxon>
        <taxon>metagenomes</taxon>
        <taxon>ecological metagenomes</taxon>
    </lineage>
</organism>
<keyword evidence="2" id="KW-0547">Nucleotide-binding</keyword>
<keyword evidence="2" id="KW-0067">ATP-binding</keyword>
<sequence length="75" mass="8742">MRAFSAGQKKKVLIARSLCEQAHLYIWDEPLNFIDVYSRIQIEALLKTYGPTILFVEHDRAFCQEIATKTVQLDR</sequence>
<dbReference type="PANTHER" id="PTHR42855">
    <property type="entry name" value="ABC TRANSPORTER ATP-BINDING SUBUNIT"/>
    <property type="match status" value="1"/>
</dbReference>
<protein>
    <submittedName>
        <fullName evidence="2">ABC transporter ATP-binding protein uup</fullName>
    </submittedName>
</protein>
<name>A0A645G4X6_9ZZZZ</name>
<dbReference type="SUPFAM" id="SSF52540">
    <property type="entry name" value="P-loop containing nucleoside triphosphate hydrolases"/>
    <property type="match status" value="1"/>
</dbReference>
<evidence type="ECO:0000313" key="2">
    <source>
        <dbReference type="EMBL" id="MPN21012.1"/>
    </source>
</evidence>
<gene>
    <name evidence="2" type="primary">uup_8</name>
    <name evidence="2" type="ORF">SDC9_168391</name>
</gene>